<name>A0A5J9TQI1_9POAL</name>
<dbReference type="OrthoDB" id="1900471at2759"/>
<dbReference type="Gene3D" id="3.80.10.10">
    <property type="entry name" value="Ribonuclease Inhibitor"/>
    <property type="match status" value="1"/>
</dbReference>
<dbReference type="InterPro" id="IPR001810">
    <property type="entry name" value="F-box_dom"/>
</dbReference>
<dbReference type="Gene3D" id="1.20.1280.50">
    <property type="match status" value="1"/>
</dbReference>
<dbReference type="Gramene" id="TVU13646">
    <property type="protein sequence ID" value="TVU13646"/>
    <property type="gene ID" value="EJB05_37066"/>
</dbReference>
<feature type="domain" description="F-box" evidence="1">
    <location>
        <begin position="13"/>
        <end position="52"/>
    </location>
</feature>
<dbReference type="SUPFAM" id="SSF81383">
    <property type="entry name" value="F-box domain"/>
    <property type="match status" value="1"/>
</dbReference>
<feature type="domain" description="At1g61320/AtMIF1 LRR" evidence="2">
    <location>
        <begin position="239"/>
        <end position="460"/>
    </location>
</feature>
<accession>A0A5J9TQI1</accession>
<dbReference type="PANTHER" id="PTHR34223">
    <property type="entry name" value="OS11G0201299 PROTEIN"/>
    <property type="match status" value="1"/>
</dbReference>
<dbReference type="CDD" id="cd22160">
    <property type="entry name" value="F-box_AtFBL13-like"/>
    <property type="match status" value="1"/>
</dbReference>
<dbReference type="EMBL" id="RWGY01000031">
    <property type="protein sequence ID" value="TVU13646.1"/>
    <property type="molecule type" value="Genomic_DNA"/>
</dbReference>
<evidence type="ECO:0000313" key="4">
    <source>
        <dbReference type="Proteomes" id="UP000324897"/>
    </source>
</evidence>
<dbReference type="InterPro" id="IPR032675">
    <property type="entry name" value="LRR_dom_sf"/>
</dbReference>
<dbReference type="InterPro" id="IPR036047">
    <property type="entry name" value="F-box-like_dom_sf"/>
</dbReference>
<dbReference type="PANTHER" id="PTHR34223:SF70">
    <property type="entry name" value="F-BOX DOMAIN-CONTAINING PROTEIN"/>
    <property type="match status" value="1"/>
</dbReference>
<reference evidence="3 4" key="1">
    <citation type="journal article" date="2019" name="Sci. Rep.">
        <title>A high-quality genome of Eragrostis curvula grass provides insights into Poaceae evolution and supports new strategies to enhance forage quality.</title>
        <authorList>
            <person name="Carballo J."/>
            <person name="Santos B.A.C.M."/>
            <person name="Zappacosta D."/>
            <person name="Garbus I."/>
            <person name="Selva J.P."/>
            <person name="Gallo C.A."/>
            <person name="Diaz A."/>
            <person name="Albertini E."/>
            <person name="Caccamo M."/>
            <person name="Echenique V."/>
        </authorList>
    </citation>
    <scope>NUCLEOTIDE SEQUENCE [LARGE SCALE GENOMIC DNA]</scope>
    <source>
        <strain evidence="4">cv. Victoria</strain>
        <tissue evidence="3">Leaf</tissue>
    </source>
</reference>
<dbReference type="AlphaFoldDB" id="A0A5J9TQI1"/>
<gene>
    <name evidence="3" type="ORF">EJB05_37066</name>
</gene>
<dbReference type="Proteomes" id="UP000324897">
    <property type="component" value="Unassembled WGS sequence"/>
</dbReference>
<dbReference type="InterPro" id="IPR055357">
    <property type="entry name" value="LRR_At1g61320_AtMIF1"/>
</dbReference>
<proteinExistence type="predicted"/>
<protein>
    <submittedName>
        <fullName evidence="3">Uncharacterized protein</fullName>
    </submittedName>
</protein>
<dbReference type="SUPFAM" id="SSF52047">
    <property type="entry name" value="RNI-like"/>
    <property type="match status" value="1"/>
</dbReference>
<keyword evidence="4" id="KW-1185">Reference proteome</keyword>
<comment type="caution">
    <text evidence="3">The sequence shown here is derived from an EMBL/GenBank/DDBJ whole genome shotgun (WGS) entry which is preliminary data.</text>
</comment>
<sequence length="496" mass="56553">MQTVARDASVDRLSNLPEELLYAILSLLPSWQAVQTCVLSTRWRDFWRTMPCLNLDEPLHLEERRHGGSIPVFEDFATNLLLLHESPLLDAFRLVVTSPSDHALQGWIRRAVTRRPAALEIQNRHPWLHIHELVLPIMDYSRYFGRLRRLHLCGVRIDGRFAEKLGSGCFPVMEDLELELCRVDDQLSKIALQVVKNLTTPHRFVVTAPALVYLSCQGLNTISLRETAASRVKAPMCYRRVGSLKKLHLCDVRLDGRFAANLGSNCPVLEDLQLRFCYPEFSRITLPAVTNLTIYFCENDLLIVAAPALMYLSCHGNTILLHATAPSLVKASVSLPPLVKMDIQRKLLASLFNVTTLYLSDLDTMTMFVDEPANGFPVFRNLKILSLQRCFSDWSDWSGKFTALGSFVQNAPKLKKLLLCNCAFSAWEENEIYETSTAAAQNQQLSRFRCKNLEAVQFMCYYDSDPRIPDIMEGILRTLGKCVLQVLFRGTYWFRF</sequence>
<feature type="non-terminal residue" evidence="3">
    <location>
        <position position="1"/>
    </location>
</feature>
<dbReference type="Pfam" id="PF00646">
    <property type="entry name" value="F-box"/>
    <property type="match status" value="1"/>
</dbReference>
<organism evidence="3 4">
    <name type="scientific">Eragrostis curvula</name>
    <name type="common">weeping love grass</name>
    <dbReference type="NCBI Taxonomy" id="38414"/>
    <lineage>
        <taxon>Eukaryota</taxon>
        <taxon>Viridiplantae</taxon>
        <taxon>Streptophyta</taxon>
        <taxon>Embryophyta</taxon>
        <taxon>Tracheophyta</taxon>
        <taxon>Spermatophyta</taxon>
        <taxon>Magnoliopsida</taxon>
        <taxon>Liliopsida</taxon>
        <taxon>Poales</taxon>
        <taxon>Poaceae</taxon>
        <taxon>PACMAD clade</taxon>
        <taxon>Chloridoideae</taxon>
        <taxon>Eragrostideae</taxon>
        <taxon>Eragrostidinae</taxon>
        <taxon>Eragrostis</taxon>
    </lineage>
</organism>
<evidence type="ECO:0000259" key="2">
    <source>
        <dbReference type="Pfam" id="PF23622"/>
    </source>
</evidence>
<dbReference type="Pfam" id="PF23622">
    <property type="entry name" value="LRR_At1g61320_AtMIF1"/>
    <property type="match status" value="1"/>
</dbReference>
<evidence type="ECO:0000259" key="1">
    <source>
        <dbReference type="Pfam" id="PF00646"/>
    </source>
</evidence>
<evidence type="ECO:0000313" key="3">
    <source>
        <dbReference type="EMBL" id="TVU13646.1"/>
    </source>
</evidence>
<dbReference type="InterPro" id="IPR053781">
    <property type="entry name" value="F-box_AtFBL13-like"/>
</dbReference>
<dbReference type="InterPro" id="IPR053197">
    <property type="entry name" value="F-box_SCFL_complex_component"/>
</dbReference>